<dbReference type="RefSeq" id="WP_378231707.1">
    <property type="nucleotide sequence ID" value="NZ_JBHSLL010000059.1"/>
</dbReference>
<evidence type="ECO:0000313" key="2">
    <source>
        <dbReference type="Proteomes" id="UP001596016"/>
    </source>
</evidence>
<gene>
    <name evidence="1" type="ORF">ACFPLB_16550</name>
</gene>
<evidence type="ECO:0000313" key="1">
    <source>
        <dbReference type="EMBL" id="MFC5387570.1"/>
    </source>
</evidence>
<keyword evidence="2" id="KW-1185">Reference proteome</keyword>
<proteinExistence type="predicted"/>
<accession>A0ABW0H2R8</accession>
<organism evidence="1 2">
    <name type="scientific">Aquamicrobium segne</name>
    <dbReference type="NCBI Taxonomy" id="469547"/>
    <lineage>
        <taxon>Bacteria</taxon>
        <taxon>Pseudomonadati</taxon>
        <taxon>Pseudomonadota</taxon>
        <taxon>Alphaproteobacteria</taxon>
        <taxon>Hyphomicrobiales</taxon>
        <taxon>Phyllobacteriaceae</taxon>
        <taxon>Aquamicrobium</taxon>
    </lineage>
</organism>
<reference evidence="2" key="1">
    <citation type="journal article" date="2019" name="Int. J. Syst. Evol. Microbiol.">
        <title>The Global Catalogue of Microorganisms (GCM) 10K type strain sequencing project: providing services to taxonomists for standard genome sequencing and annotation.</title>
        <authorList>
            <consortium name="The Broad Institute Genomics Platform"/>
            <consortium name="The Broad Institute Genome Sequencing Center for Infectious Disease"/>
            <person name="Wu L."/>
            <person name="Ma J."/>
        </authorList>
    </citation>
    <scope>NUCLEOTIDE SEQUENCE [LARGE SCALE GENOMIC DNA]</scope>
    <source>
        <strain evidence="2">CGMCC 4.1415</strain>
    </source>
</reference>
<name>A0ABW0H2R8_9HYPH</name>
<dbReference type="EMBL" id="JBHSLL010000059">
    <property type="protein sequence ID" value="MFC5387570.1"/>
    <property type="molecule type" value="Genomic_DNA"/>
</dbReference>
<dbReference type="Gene3D" id="1.10.238.160">
    <property type="match status" value="1"/>
</dbReference>
<protein>
    <submittedName>
        <fullName evidence="1">Helix-turn-helix transcriptional regulator</fullName>
    </submittedName>
</protein>
<dbReference type="Proteomes" id="UP001596016">
    <property type="component" value="Unassembled WGS sequence"/>
</dbReference>
<sequence length="74" mass="8139">MHQTAFPDLADEATACRIIGGENTPIHRSTLWRGINAGRYPKPLKIGPATNRWRVNELMAVLEKAAADRDGRAA</sequence>
<comment type="caution">
    <text evidence="1">The sequence shown here is derived from an EMBL/GenBank/DDBJ whole genome shotgun (WGS) entry which is preliminary data.</text>
</comment>